<keyword evidence="9" id="KW-1185">Reference proteome</keyword>
<proteinExistence type="inferred from homology"/>
<name>A0A8K0SA90_9HYPO</name>
<evidence type="ECO:0000256" key="6">
    <source>
        <dbReference type="SAM" id="Phobius"/>
    </source>
</evidence>
<evidence type="ECO:0000256" key="4">
    <source>
        <dbReference type="ARBA" id="ARBA00023136"/>
    </source>
</evidence>
<evidence type="ECO:0000256" key="2">
    <source>
        <dbReference type="ARBA" id="ARBA00022692"/>
    </source>
</evidence>
<keyword evidence="4 6" id="KW-0472">Membrane</keyword>
<dbReference type="InterPro" id="IPR049326">
    <property type="entry name" value="Rhodopsin_dom_fungi"/>
</dbReference>
<dbReference type="GO" id="GO:0016020">
    <property type="term" value="C:membrane"/>
    <property type="evidence" value="ECO:0007669"/>
    <property type="project" value="UniProtKB-SubCell"/>
</dbReference>
<accession>A0A8K0SA90</accession>
<dbReference type="OrthoDB" id="5342292at2759"/>
<protein>
    <recommendedName>
        <fullName evidence="7">Rhodopsin domain-containing protein</fullName>
    </recommendedName>
</protein>
<feature type="domain" description="Rhodopsin" evidence="7">
    <location>
        <begin position="53"/>
        <end position="112"/>
    </location>
</feature>
<reference evidence="8" key="1">
    <citation type="journal article" date="2021" name="Nat. Commun.">
        <title>Genetic determinants of endophytism in the Arabidopsis root mycobiome.</title>
        <authorList>
            <person name="Mesny F."/>
            <person name="Miyauchi S."/>
            <person name="Thiergart T."/>
            <person name="Pickel B."/>
            <person name="Atanasova L."/>
            <person name="Karlsson M."/>
            <person name="Huettel B."/>
            <person name="Barry K.W."/>
            <person name="Haridas S."/>
            <person name="Chen C."/>
            <person name="Bauer D."/>
            <person name="Andreopoulos W."/>
            <person name="Pangilinan J."/>
            <person name="LaButti K."/>
            <person name="Riley R."/>
            <person name="Lipzen A."/>
            <person name="Clum A."/>
            <person name="Drula E."/>
            <person name="Henrissat B."/>
            <person name="Kohler A."/>
            <person name="Grigoriev I.V."/>
            <person name="Martin F.M."/>
            <person name="Hacquard S."/>
        </authorList>
    </citation>
    <scope>NUCLEOTIDE SEQUENCE</scope>
    <source>
        <strain evidence="8">MPI-CAGE-CH-0235</strain>
    </source>
</reference>
<evidence type="ECO:0000256" key="3">
    <source>
        <dbReference type="ARBA" id="ARBA00022989"/>
    </source>
</evidence>
<organism evidence="8 9">
    <name type="scientific">Stachybotrys elegans</name>
    <dbReference type="NCBI Taxonomy" id="80388"/>
    <lineage>
        <taxon>Eukaryota</taxon>
        <taxon>Fungi</taxon>
        <taxon>Dikarya</taxon>
        <taxon>Ascomycota</taxon>
        <taxon>Pezizomycotina</taxon>
        <taxon>Sordariomycetes</taxon>
        <taxon>Hypocreomycetidae</taxon>
        <taxon>Hypocreales</taxon>
        <taxon>Stachybotryaceae</taxon>
        <taxon>Stachybotrys</taxon>
    </lineage>
</organism>
<evidence type="ECO:0000256" key="5">
    <source>
        <dbReference type="ARBA" id="ARBA00038359"/>
    </source>
</evidence>
<dbReference type="PANTHER" id="PTHR33048:SF55">
    <property type="entry name" value="INTEGRAL MEMBRANE PROTEIN"/>
    <property type="match status" value="1"/>
</dbReference>
<keyword evidence="2 6" id="KW-0812">Transmembrane</keyword>
<feature type="transmembrane region" description="Helical" evidence="6">
    <location>
        <begin position="59"/>
        <end position="80"/>
    </location>
</feature>
<evidence type="ECO:0000313" key="9">
    <source>
        <dbReference type="Proteomes" id="UP000813444"/>
    </source>
</evidence>
<evidence type="ECO:0000259" key="7">
    <source>
        <dbReference type="Pfam" id="PF20684"/>
    </source>
</evidence>
<dbReference type="InterPro" id="IPR052337">
    <property type="entry name" value="SAT4-like"/>
</dbReference>
<comment type="similarity">
    <text evidence="5">Belongs to the SAT4 family.</text>
</comment>
<evidence type="ECO:0000313" key="8">
    <source>
        <dbReference type="EMBL" id="KAH7304559.1"/>
    </source>
</evidence>
<feature type="transmembrane region" description="Helical" evidence="6">
    <location>
        <begin position="18"/>
        <end position="38"/>
    </location>
</feature>
<dbReference type="EMBL" id="JAGPNK010000022">
    <property type="protein sequence ID" value="KAH7304559.1"/>
    <property type="molecule type" value="Genomic_DNA"/>
</dbReference>
<comment type="subcellular location">
    <subcellularLocation>
        <location evidence="1">Membrane</location>
        <topology evidence="1">Multi-pass membrane protein</topology>
    </subcellularLocation>
</comment>
<dbReference type="Proteomes" id="UP000813444">
    <property type="component" value="Unassembled WGS sequence"/>
</dbReference>
<dbReference type="Pfam" id="PF20684">
    <property type="entry name" value="Fung_rhodopsin"/>
    <property type="match status" value="1"/>
</dbReference>
<evidence type="ECO:0000256" key="1">
    <source>
        <dbReference type="ARBA" id="ARBA00004141"/>
    </source>
</evidence>
<dbReference type="AlphaFoldDB" id="A0A8K0SA90"/>
<feature type="transmembrane region" description="Helical" evidence="6">
    <location>
        <begin position="86"/>
        <end position="109"/>
    </location>
</feature>
<sequence>MDSPVGLWSHTKGRSKTVFLTALLFPVFVVPIVFLRCWTSQIILGKWHLDDRKYAAAPFYNLTTFFTKSSILAFYLRFSIERSFHFYVYTITIVMGAYSIANTITVLVLDCHNRGAYHLIHVIFDILRPMTISTGRKLAIALVLMAGGLYIFRHNKNSYRQISNKPSVIAVSIVRLIATITVDNDSNSTYSWGLTILLRRFCDLVYICSGNV</sequence>
<gene>
    <name evidence="8" type="ORF">B0I35DRAFT_471903</name>
</gene>
<comment type="caution">
    <text evidence="8">The sequence shown here is derived from an EMBL/GenBank/DDBJ whole genome shotgun (WGS) entry which is preliminary data.</text>
</comment>
<keyword evidence="3 6" id="KW-1133">Transmembrane helix</keyword>
<feature type="transmembrane region" description="Helical" evidence="6">
    <location>
        <begin position="138"/>
        <end position="155"/>
    </location>
</feature>
<dbReference type="PANTHER" id="PTHR33048">
    <property type="entry name" value="PTH11-LIKE INTEGRAL MEMBRANE PROTEIN (AFU_ORTHOLOGUE AFUA_5G11245)"/>
    <property type="match status" value="1"/>
</dbReference>